<sequence>MNRSNLTKKLAALTKKLAAFIRLNCRSLIGKIALEITRLEGEIEKLTPSAATDTTAPQEKYRWEMKEWYAICFNLENGNQYSVSYDAC</sequence>
<comment type="caution">
    <text evidence="1">The sequence shown here is derived from an EMBL/GenBank/DDBJ whole genome shotgun (WGS) entry which is preliminary data.</text>
</comment>
<dbReference type="RefSeq" id="WP_226582067.1">
    <property type="nucleotide sequence ID" value="NZ_BLAY01000045.1"/>
</dbReference>
<evidence type="ECO:0000313" key="1">
    <source>
        <dbReference type="EMBL" id="GET38474.1"/>
    </source>
</evidence>
<keyword evidence="2" id="KW-1185">Reference proteome</keyword>
<evidence type="ECO:0000313" key="2">
    <source>
        <dbReference type="Proteomes" id="UP001050975"/>
    </source>
</evidence>
<organism evidence="1 2">
    <name type="scientific">Microseira wollei NIES-4236</name>
    <dbReference type="NCBI Taxonomy" id="2530354"/>
    <lineage>
        <taxon>Bacteria</taxon>
        <taxon>Bacillati</taxon>
        <taxon>Cyanobacteriota</taxon>
        <taxon>Cyanophyceae</taxon>
        <taxon>Oscillatoriophycideae</taxon>
        <taxon>Aerosakkonematales</taxon>
        <taxon>Aerosakkonemataceae</taxon>
        <taxon>Microseira</taxon>
    </lineage>
</organism>
<protein>
    <recommendedName>
        <fullName evidence="3">Transposase</fullName>
    </recommendedName>
</protein>
<reference evidence="1" key="1">
    <citation type="submission" date="2019-10" db="EMBL/GenBank/DDBJ databases">
        <title>Draft genome sequece of Microseira wollei NIES-4236.</title>
        <authorList>
            <person name="Yamaguchi H."/>
            <person name="Suzuki S."/>
            <person name="Kawachi M."/>
        </authorList>
    </citation>
    <scope>NUCLEOTIDE SEQUENCE</scope>
    <source>
        <strain evidence="1">NIES-4236</strain>
    </source>
</reference>
<dbReference type="AlphaFoldDB" id="A0AAV3XDG3"/>
<evidence type="ECO:0008006" key="3">
    <source>
        <dbReference type="Google" id="ProtNLM"/>
    </source>
</evidence>
<gene>
    <name evidence="1" type="ORF">MiSe_32320</name>
</gene>
<proteinExistence type="predicted"/>
<accession>A0AAV3XDG3</accession>
<name>A0AAV3XDG3_9CYAN</name>
<dbReference type="EMBL" id="BLAY01000045">
    <property type="protein sequence ID" value="GET38474.1"/>
    <property type="molecule type" value="Genomic_DNA"/>
</dbReference>
<dbReference type="Proteomes" id="UP001050975">
    <property type="component" value="Unassembled WGS sequence"/>
</dbReference>